<comment type="caution">
    <text evidence="1">The sequence shown here is derived from an EMBL/GenBank/DDBJ whole genome shotgun (WGS) entry which is preliminary data.</text>
</comment>
<sequence length="292" mass="32518">MPGIPLVSPEASSRLAEHQLGGRIAGGKDRSGNFDERGGRRIDLMQPDIWEEWWHPACVLDMQPAMWSTRCRRACVRSHVKRHTGCHQPEADWLLPSINRQCLPSASTHPDLSKPTSREGSVQLKVNQVKISSDGKQVNVAREGERHKVVDLEYCRFSPRRPVVMRKLCPNDSVQASHILLQSSGEAKGGSVRVQISLSRPVSFFMVKPRFCPSRDQSSPVQSSRPLGFGQVISDHPAASRLRTLDPKDCGLSRGDPKDCGPWSVKSSFFWNLWPDVGLYVFEGLLVKGGGY</sequence>
<accession>A0ABQ7F438</accession>
<proteinExistence type="predicted"/>
<organism evidence="1 2">
    <name type="scientific">Brassica cretica</name>
    <name type="common">Mustard</name>
    <dbReference type="NCBI Taxonomy" id="69181"/>
    <lineage>
        <taxon>Eukaryota</taxon>
        <taxon>Viridiplantae</taxon>
        <taxon>Streptophyta</taxon>
        <taxon>Embryophyta</taxon>
        <taxon>Tracheophyta</taxon>
        <taxon>Spermatophyta</taxon>
        <taxon>Magnoliopsida</taxon>
        <taxon>eudicotyledons</taxon>
        <taxon>Gunneridae</taxon>
        <taxon>Pentapetalae</taxon>
        <taxon>rosids</taxon>
        <taxon>malvids</taxon>
        <taxon>Brassicales</taxon>
        <taxon>Brassicaceae</taxon>
        <taxon>Brassiceae</taxon>
        <taxon>Brassica</taxon>
    </lineage>
</organism>
<evidence type="ECO:0000313" key="1">
    <source>
        <dbReference type="EMBL" id="KAF3610307.1"/>
    </source>
</evidence>
<dbReference type="Proteomes" id="UP000266723">
    <property type="component" value="Unassembled WGS sequence"/>
</dbReference>
<evidence type="ECO:0000313" key="2">
    <source>
        <dbReference type="Proteomes" id="UP000266723"/>
    </source>
</evidence>
<gene>
    <name evidence="1" type="ORF">DY000_02046284</name>
</gene>
<name>A0ABQ7F438_BRACR</name>
<keyword evidence="2" id="KW-1185">Reference proteome</keyword>
<protein>
    <submittedName>
        <fullName evidence="1">Uncharacterized protein</fullName>
    </submittedName>
</protein>
<dbReference type="EMBL" id="QGKV02000297">
    <property type="protein sequence ID" value="KAF3610307.1"/>
    <property type="molecule type" value="Genomic_DNA"/>
</dbReference>
<reference evidence="1 2" key="1">
    <citation type="journal article" date="2020" name="BMC Genomics">
        <title>Intraspecific diversification of the crop wild relative Brassica cretica Lam. using demographic model selection.</title>
        <authorList>
            <person name="Kioukis A."/>
            <person name="Michalopoulou V.A."/>
            <person name="Briers L."/>
            <person name="Pirintsos S."/>
            <person name="Studholme D.J."/>
            <person name="Pavlidis P."/>
            <person name="Sarris P.F."/>
        </authorList>
    </citation>
    <scope>NUCLEOTIDE SEQUENCE [LARGE SCALE GENOMIC DNA]</scope>
    <source>
        <strain evidence="2">cv. PFS-1207/04</strain>
    </source>
</reference>